<keyword evidence="5" id="KW-0408">Iron</keyword>
<name>A0AAE1R181_9SOLA</name>
<gene>
    <name evidence="8" type="ORF">RND71_039014</name>
</gene>
<keyword evidence="2" id="KW-0479">Metal-binding</keyword>
<evidence type="ECO:0000256" key="4">
    <source>
        <dbReference type="ARBA" id="ARBA00023002"/>
    </source>
</evidence>
<evidence type="ECO:0000256" key="3">
    <source>
        <dbReference type="ARBA" id="ARBA00022896"/>
    </source>
</evidence>
<protein>
    <submittedName>
        <fullName evidence="8">Uncharacterized protein</fullName>
    </submittedName>
</protein>
<dbReference type="SUPFAM" id="SSF51197">
    <property type="entry name" value="Clavaminate synthase-like"/>
    <property type="match status" value="1"/>
</dbReference>
<dbReference type="Pfam" id="PF03171">
    <property type="entry name" value="2OG-FeII_Oxy"/>
    <property type="match status" value="1"/>
</dbReference>
<keyword evidence="4" id="KW-0560">Oxidoreductase</keyword>
<dbReference type="Gene3D" id="2.60.120.330">
    <property type="entry name" value="B-lactam Antibiotic, Isopenicillin N Synthase, Chain"/>
    <property type="match status" value="2"/>
</dbReference>
<dbReference type="PANTHER" id="PTHR10209:SF841">
    <property type="entry name" value="1-AMINOCYCLOPROPANE-1-CARBOXYLATE OXIDASE HOMOLOG 1-LIKE"/>
    <property type="match status" value="1"/>
</dbReference>
<organism evidence="8 9">
    <name type="scientific">Anisodus tanguticus</name>
    <dbReference type="NCBI Taxonomy" id="243964"/>
    <lineage>
        <taxon>Eukaryota</taxon>
        <taxon>Viridiplantae</taxon>
        <taxon>Streptophyta</taxon>
        <taxon>Embryophyta</taxon>
        <taxon>Tracheophyta</taxon>
        <taxon>Spermatophyta</taxon>
        <taxon>Magnoliopsida</taxon>
        <taxon>eudicotyledons</taxon>
        <taxon>Gunneridae</taxon>
        <taxon>Pentapetalae</taxon>
        <taxon>asterids</taxon>
        <taxon>lamiids</taxon>
        <taxon>Solanales</taxon>
        <taxon>Solanaceae</taxon>
        <taxon>Solanoideae</taxon>
        <taxon>Hyoscyameae</taxon>
        <taxon>Anisodus</taxon>
    </lineage>
</organism>
<dbReference type="GO" id="GO:0031418">
    <property type="term" value="F:L-ascorbic acid binding"/>
    <property type="evidence" value="ECO:0007669"/>
    <property type="project" value="UniProtKB-KW"/>
</dbReference>
<evidence type="ECO:0000256" key="1">
    <source>
        <dbReference type="ARBA" id="ARBA00008056"/>
    </source>
</evidence>
<dbReference type="GO" id="GO:0016706">
    <property type="term" value="F:2-oxoglutarate-dependent dioxygenase activity"/>
    <property type="evidence" value="ECO:0007669"/>
    <property type="project" value="UniProtKB-ARBA"/>
</dbReference>
<proteinExistence type="inferred from homology"/>
<dbReference type="InterPro" id="IPR027443">
    <property type="entry name" value="IPNS-like_sf"/>
</dbReference>
<evidence type="ECO:0000313" key="9">
    <source>
        <dbReference type="Proteomes" id="UP001291623"/>
    </source>
</evidence>
<feature type="domain" description="Isopenicillin N synthase-like Fe(2+) 2OG dioxygenase" evidence="6">
    <location>
        <begin position="171"/>
        <end position="236"/>
    </location>
</feature>
<comment type="similarity">
    <text evidence="1">Belongs to the iron/ascorbate-dependent oxidoreductase family.</text>
</comment>
<dbReference type="Proteomes" id="UP001291623">
    <property type="component" value="Unassembled WGS sequence"/>
</dbReference>
<evidence type="ECO:0000259" key="7">
    <source>
        <dbReference type="Pfam" id="PF14226"/>
    </source>
</evidence>
<evidence type="ECO:0000256" key="5">
    <source>
        <dbReference type="ARBA" id="ARBA00023004"/>
    </source>
</evidence>
<comment type="caution">
    <text evidence="8">The sequence shown here is derived from an EMBL/GenBank/DDBJ whole genome shotgun (WGS) entry which is preliminary data.</text>
</comment>
<evidence type="ECO:0000259" key="6">
    <source>
        <dbReference type="Pfam" id="PF03171"/>
    </source>
</evidence>
<keyword evidence="9" id="KW-1185">Reference proteome</keyword>
<dbReference type="Pfam" id="PF14226">
    <property type="entry name" value="DIOX_N"/>
    <property type="match status" value="1"/>
</dbReference>
<accession>A0AAE1R181</accession>
<dbReference type="EMBL" id="JAVYJV010000021">
    <property type="protein sequence ID" value="KAK4343198.1"/>
    <property type="molecule type" value="Genomic_DNA"/>
</dbReference>
<evidence type="ECO:0000313" key="8">
    <source>
        <dbReference type="EMBL" id="KAK4343198.1"/>
    </source>
</evidence>
<dbReference type="InterPro" id="IPR044861">
    <property type="entry name" value="IPNS-like_FE2OG_OXY"/>
</dbReference>
<keyword evidence="3" id="KW-0847">Vitamin C</keyword>
<dbReference type="AlphaFoldDB" id="A0AAE1R181"/>
<sequence length="242" mass="26591">MDKDESEYDRKSELKAFDDTKAGVKGLVDAGVSKVPKIFITPPDTSTKNSNEQSKFPIIDLQGIDGDQINRKEVVEKVCDASETWGFFQVICSGRNDKSAPATNWRDTFFCIMAPSPPSPEELPPICRDIIVKYSEEVKKLGGSLFELLAEALGLKTNYLNDMDCDNGVSVVCHYYPACPESELTLGASKHADDGFIILLLQEHIGGLQVLHQNHWVDVPPTPGALVVNIADLLQVNLVSNL</sequence>
<dbReference type="InterPro" id="IPR026992">
    <property type="entry name" value="DIOX_N"/>
</dbReference>
<dbReference type="PANTHER" id="PTHR10209">
    <property type="entry name" value="OXIDOREDUCTASE, 2OG-FE II OXYGENASE FAMILY PROTEIN"/>
    <property type="match status" value="1"/>
</dbReference>
<feature type="domain" description="Non-haem dioxygenase N-terminal" evidence="7">
    <location>
        <begin position="57"/>
        <end position="96"/>
    </location>
</feature>
<dbReference type="GO" id="GO:0046872">
    <property type="term" value="F:metal ion binding"/>
    <property type="evidence" value="ECO:0007669"/>
    <property type="project" value="UniProtKB-KW"/>
</dbReference>
<reference evidence="8" key="1">
    <citation type="submission" date="2023-12" db="EMBL/GenBank/DDBJ databases">
        <title>Genome assembly of Anisodus tanguticus.</title>
        <authorList>
            <person name="Wang Y.-J."/>
        </authorList>
    </citation>
    <scope>NUCLEOTIDE SEQUENCE</scope>
    <source>
        <strain evidence="8">KB-2021</strain>
        <tissue evidence="8">Leaf</tissue>
    </source>
</reference>
<evidence type="ECO:0000256" key="2">
    <source>
        <dbReference type="ARBA" id="ARBA00022723"/>
    </source>
</evidence>